<name>F4R968_MELLP</name>
<dbReference type="InParanoid" id="F4R968"/>
<reference evidence="4" key="1">
    <citation type="journal article" date="2011" name="Proc. Natl. Acad. Sci. U.S.A.">
        <title>Obligate biotrophy features unraveled by the genomic analysis of rust fungi.</title>
        <authorList>
            <person name="Duplessis S."/>
            <person name="Cuomo C.A."/>
            <person name="Lin Y.-C."/>
            <person name="Aerts A."/>
            <person name="Tisserant E."/>
            <person name="Veneault-Fourrey C."/>
            <person name="Joly D.L."/>
            <person name="Hacquard S."/>
            <person name="Amselem J."/>
            <person name="Cantarel B.L."/>
            <person name="Chiu R."/>
            <person name="Coutinho P.M."/>
            <person name="Feau N."/>
            <person name="Field M."/>
            <person name="Frey P."/>
            <person name="Gelhaye E."/>
            <person name="Goldberg J."/>
            <person name="Grabherr M.G."/>
            <person name="Kodira C.D."/>
            <person name="Kohler A."/>
            <person name="Kuees U."/>
            <person name="Lindquist E.A."/>
            <person name="Lucas S.M."/>
            <person name="Mago R."/>
            <person name="Mauceli E."/>
            <person name="Morin E."/>
            <person name="Murat C."/>
            <person name="Pangilinan J.L."/>
            <person name="Park R."/>
            <person name="Pearson M."/>
            <person name="Quesneville H."/>
            <person name="Rouhier N."/>
            <person name="Sakthikumar S."/>
            <person name="Salamov A.A."/>
            <person name="Schmutz J."/>
            <person name="Selles B."/>
            <person name="Shapiro H."/>
            <person name="Tanguay P."/>
            <person name="Tuskan G.A."/>
            <person name="Henrissat B."/>
            <person name="Van de Peer Y."/>
            <person name="Rouze P."/>
            <person name="Ellis J.G."/>
            <person name="Dodds P.N."/>
            <person name="Schein J.E."/>
            <person name="Zhong S."/>
            <person name="Hamelin R.C."/>
            <person name="Grigoriev I.V."/>
            <person name="Szabo L.J."/>
            <person name="Martin F."/>
        </authorList>
    </citation>
    <scope>NUCLEOTIDE SEQUENCE [LARGE SCALE GENOMIC DNA]</scope>
    <source>
        <strain evidence="4">98AG31 / pathotype 3-4-7</strain>
    </source>
</reference>
<organism evidence="4">
    <name type="scientific">Melampsora larici-populina (strain 98AG31 / pathotype 3-4-7)</name>
    <name type="common">Poplar leaf rust fungus</name>
    <dbReference type="NCBI Taxonomy" id="747676"/>
    <lineage>
        <taxon>Eukaryota</taxon>
        <taxon>Fungi</taxon>
        <taxon>Dikarya</taxon>
        <taxon>Basidiomycota</taxon>
        <taxon>Pucciniomycotina</taxon>
        <taxon>Pucciniomycetes</taxon>
        <taxon>Pucciniales</taxon>
        <taxon>Melampsoraceae</taxon>
        <taxon>Melampsora</taxon>
    </lineage>
</organism>
<dbReference type="KEGG" id="mlr:MELLADRAFT_92318"/>
<evidence type="ECO:0000259" key="2">
    <source>
        <dbReference type="PROSITE" id="PS50802"/>
    </source>
</evidence>
<dbReference type="RefSeq" id="XP_007405532.1">
    <property type="nucleotide sequence ID" value="XM_007405470.1"/>
</dbReference>
<evidence type="ECO:0000313" key="4">
    <source>
        <dbReference type="Proteomes" id="UP000001072"/>
    </source>
</evidence>
<dbReference type="CDD" id="cd22744">
    <property type="entry name" value="OTU"/>
    <property type="match status" value="1"/>
</dbReference>
<dbReference type="AlphaFoldDB" id="F4R968"/>
<dbReference type="EMBL" id="GL883093">
    <property type="protein sequence ID" value="EGG10930.1"/>
    <property type="molecule type" value="Genomic_DNA"/>
</dbReference>
<dbReference type="PROSITE" id="PS50802">
    <property type="entry name" value="OTU"/>
    <property type="match status" value="1"/>
</dbReference>
<sequence length="697" mass="77520">MHPNVTNNTCESGESLTTIRHRSNLLSVFDRSQALAEIHQVLNKYQIPHLPESSQDTLGKANLLLRPKVSQAQNIPITGTETRENKDMALVQVLPKNKRRKIKTTSVTLPVPVQHFDPVQEFDNIPQLPASKHVEGTDTGLPKPLPVITNFELHSTVTECGAHHLEFNPTAAQPQKKRKKVRTTTAKFPVPDLESDPFQDLDHIPQLPSSQHFKGTDSVIAKSPNLDVEDLKLMNTAQGSGCSSQLPSPDQIFHTLPDSNIQTLSPAELDCDHDLDGLASCILSPNRANQEQQANLPANNSDHPFPIHLRKTNTISTKPTILPRLVDYDSEPSFSTNVSQASPPLTPLNDCLPDPVLLPTQPPDSLTQETTPLLASPVAALDEEDKSFQLESLLPSRNPCNTPPAPAPAPVSVPSPVAIPITRTRSGAEGRVTRKPPSPLRRSTRHKLDTSSAGTRRYTRNQMAKKADQVPQDDRVPLWLHEYLPSVQDPLSDGHCGYRAIAMSLGRTEDDWLVVRNELIAELESKADFYESHLKTRKRGDGGVAEHVEAIKTRRKEVLNDPSLWLDSARMMYIIATAYNRPFCVYSKGHKDENFTAFPLDCPANDYSPIFVCYDRQGAHFMSISFSSPLFTIPIPQPWTEWYNLASPEAADWTQKFQPQINFFTHRIIPSIVAERPLLNPHNKPVEVLSSSDEGSM</sequence>
<proteinExistence type="predicted"/>
<dbReference type="Proteomes" id="UP000001072">
    <property type="component" value="Unassembled WGS sequence"/>
</dbReference>
<dbReference type="HOGENOM" id="CLU_395380_0_0_1"/>
<dbReference type="OrthoDB" id="2379842at2759"/>
<evidence type="ECO:0000256" key="1">
    <source>
        <dbReference type="SAM" id="MobiDB-lite"/>
    </source>
</evidence>
<dbReference type="Gene3D" id="3.90.70.80">
    <property type="match status" value="1"/>
</dbReference>
<evidence type="ECO:0000313" key="3">
    <source>
        <dbReference type="EMBL" id="EGG10930.1"/>
    </source>
</evidence>
<dbReference type="InterPro" id="IPR038765">
    <property type="entry name" value="Papain-like_cys_pep_sf"/>
</dbReference>
<dbReference type="SUPFAM" id="SSF54001">
    <property type="entry name" value="Cysteine proteinases"/>
    <property type="match status" value="1"/>
</dbReference>
<dbReference type="VEuPathDB" id="FungiDB:MELLADRAFT_92318"/>
<feature type="region of interest" description="Disordered" evidence="1">
    <location>
        <begin position="166"/>
        <end position="199"/>
    </location>
</feature>
<feature type="region of interest" description="Disordered" evidence="1">
    <location>
        <begin position="426"/>
        <end position="455"/>
    </location>
</feature>
<protein>
    <recommendedName>
        <fullName evidence="2">OTU domain-containing protein</fullName>
    </recommendedName>
</protein>
<dbReference type="InterPro" id="IPR003323">
    <property type="entry name" value="OTU_dom"/>
</dbReference>
<keyword evidence="4" id="KW-1185">Reference proteome</keyword>
<accession>F4R968</accession>
<gene>
    <name evidence="3" type="ORF">MELLADRAFT_92318</name>
</gene>
<feature type="domain" description="OTU" evidence="2">
    <location>
        <begin position="485"/>
        <end position="627"/>
    </location>
</feature>
<dbReference type="GeneID" id="18936204"/>